<dbReference type="InterPro" id="IPR032416">
    <property type="entry name" value="Peptidase_M24_C"/>
</dbReference>
<dbReference type="InterPro" id="IPR000587">
    <property type="entry name" value="Creatinase_N"/>
</dbReference>
<feature type="domain" description="Peptidase M24 C-terminal" evidence="9">
    <location>
        <begin position="548"/>
        <end position="609"/>
    </location>
</feature>
<dbReference type="SUPFAM" id="SSF55920">
    <property type="entry name" value="Creatinase/aminopeptidase"/>
    <property type="match status" value="1"/>
</dbReference>
<evidence type="ECO:0000256" key="2">
    <source>
        <dbReference type="ARBA" id="ARBA00022670"/>
    </source>
</evidence>
<dbReference type="Gene3D" id="3.90.230.10">
    <property type="entry name" value="Creatinase/methionine aminopeptidase superfamily"/>
    <property type="match status" value="1"/>
</dbReference>
<name>A0ABM5UVN5_9COXI</name>
<dbReference type="Pfam" id="PF16188">
    <property type="entry name" value="Peptidase_M24_C"/>
    <property type="match status" value="1"/>
</dbReference>
<proteinExistence type="inferred from homology"/>
<dbReference type="GO" id="GO:0004177">
    <property type="term" value="F:aminopeptidase activity"/>
    <property type="evidence" value="ECO:0007669"/>
    <property type="project" value="UniProtKB-KW"/>
</dbReference>
<evidence type="ECO:0000259" key="7">
    <source>
        <dbReference type="Pfam" id="PF00557"/>
    </source>
</evidence>
<accession>A0ABM5UVN5</accession>
<dbReference type="InterPro" id="IPR000994">
    <property type="entry name" value="Pept_M24"/>
</dbReference>
<gene>
    <name evidence="10" type="ORF">CleRT_14750</name>
</gene>
<evidence type="ECO:0000256" key="1">
    <source>
        <dbReference type="ARBA" id="ARBA00008766"/>
    </source>
</evidence>
<keyword evidence="2" id="KW-0645">Protease</keyword>
<feature type="domain" description="Peptidase M24" evidence="7">
    <location>
        <begin position="324"/>
        <end position="535"/>
    </location>
</feature>
<keyword evidence="4" id="KW-0378">Hydrolase</keyword>
<reference evidence="10 11" key="1">
    <citation type="journal article" date="2015" name="Genome Biol. Evol.">
        <title>Distinctive Genome Reduction Rates Revealed by Genomic Analyses of Two Coxiella-Like Endosymbionts in Ticks.</title>
        <authorList>
            <person name="Gottlieb Y."/>
            <person name="Lalzar I."/>
            <person name="Klasson L."/>
        </authorList>
    </citation>
    <scope>NUCLEOTIDE SEQUENCE [LARGE SCALE GENOMIC DNA]</scope>
    <source>
        <strain evidence="10 11">CRt</strain>
    </source>
</reference>
<evidence type="ECO:0000256" key="6">
    <source>
        <dbReference type="RuleBase" id="RU000590"/>
    </source>
</evidence>
<dbReference type="InterPro" id="IPR029149">
    <property type="entry name" value="Creatin/AminoP/Spt16_N"/>
</dbReference>
<dbReference type="PROSITE" id="PS00491">
    <property type="entry name" value="PROLINE_PEPTIDASE"/>
    <property type="match status" value="1"/>
</dbReference>
<dbReference type="InterPro" id="IPR050422">
    <property type="entry name" value="X-Pro_aminopeptidase_P"/>
</dbReference>
<dbReference type="Pfam" id="PF16189">
    <property type="entry name" value="Creatinase_N_2"/>
    <property type="match status" value="1"/>
</dbReference>
<sequence>MMATFQAQEITMSNSSIKNRLFQLRQLMREFGADYYYIPATDPHKNEYLPPCWQRRAWISGFTGSAGDVIVGMDNAFLWTDPRYFLQAEQQLDSTLFELMKMSQGETPNIDQWLREQKGPIIFATDPQVISIRQVEKIEKALLPQKGKLLLVDNNLVDQLWKDRPALPNHPIQLHPEQYAGVSAEEKLVTLRRILQSEGADVLVMNILDAIAWLFNIRGNDIDYNPLALSYAIVTQNESFLFTDPQKITEEDKIYFKKIKVQIKSYHTLGEALTNLSGCVWIDPETTNWWIRKQLKNAKNFIYKPSPITLPKALKNPVEKKGAQEAHILDAIAMVRFLHWLENHWQEGVSEITAAQKLEAFRREDSRCLDLSFPSISGFGSHGAIVHYAATPETDISIDDSTLYLIDSGGQYLSGTTDITRTIHLGNPTQEQMHLYTLVLKGHLAIRHIIFPKGTCGEHLNTFAHQFLWREALDYGHGTGHGVGSYLCVHEGPQAITARYTQIPLQPGMIVSNEPGVYMTNQYGIRIENLCLVTEKFKANDSMTGHGPFYGFEDLTLVPYCRKLINLPDLSEQEIQQVNDYHQEIYLALKNLLPNNELNDWLHQATAPL</sequence>
<evidence type="ECO:0000256" key="5">
    <source>
        <dbReference type="ARBA" id="ARBA00023049"/>
    </source>
</evidence>
<dbReference type="InterPro" id="IPR036005">
    <property type="entry name" value="Creatinase/aminopeptidase-like"/>
</dbReference>
<keyword evidence="10" id="KW-0031">Aminopeptidase</keyword>
<dbReference type="Proteomes" id="UP000063965">
    <property type="component" value="Chromosome"/>
</dbReference>
<comment type="similarity">
    <text evidence="1 6">Belongs to the peptidase M24B family.</text>
</comment>
<evidence type="ECO:0000256" key="4">
    <source>
        <dbReference type="ARBA" id="ARBA00022801"/>
    </source>
</evidence>
<dbReference type="Gene3D" id="3.40.350.10">
    <property type="entry name" value="Creatinase/prolidase N-terminal domain"/>
    <property type="match status" value="2"/>
</dbReference>
<dbReference type="EMBL" id="CP011126">
    <property type="protein sequence ID" value="AKQ33982.1"/>
    <property type="molecule type" value="Genomic_DNA"/>
</dbReference>
<evidence type="ECO:0000313" key="10">
    <source>
        <dbReference type="EMBL" id="AKQ33982.1"/>
    </source>
</evidence>
<feature type="domain" description="Creatinase N-terminal" evidence="8">
    <location>
        <begin position="20"/>
        <end position="145"/>
    </location>
</feature>
<evidence type="ECO:0000256" key="3">
    <source>
        <dbReference type="ARBA" id="ARBA00022723"/>
    </source>
</evidence>
<dbReference type="InterPro" id="IPR033740">
    <property type="entry name" value="Pept_M24B"/>
</dbReference>
<keyword evidence="5" id="KW-0482">Metalloprotease</keyword>
<dbReference type="CDD" id="cd01085">
    <property type="entry name" value="APP"/>
    <property type="match status" value="1"/>
</dbReference>
<organism evidence="10 11">
    <name type="scientific">Candidatus Coxiella mudrowiae</name>
    <dbReference type="NCBI Taxonomy" id="2054173"/>
    <lineage>
        <taxon>Bacteria</taxon>
        <taxon>Pseudomonadati</taxon>
        <taxon>Pseudomonadota</taxon>
        <taxon>Gammaproteobacteria</taxon>
        <taxon>Legionellales</taxon>
        <taxon>Coxiellaceae</taxon>
        <taxon>Coxiella</taxon>
    </lineage>
</organism>
<dbReference type="Pfam" id="PF00557">
    <property type="entry name" value="Peptidase_M24"/>
    <property type="match status" value="1"/>
</dbReference>
<dbReference type="SUPFAM" id="SSF53092">
    <property type="entry name" value="Creatinase/prolidase N-terminal domain"/>
    <property type="match status" value="1"/>
</dbReference>
<dbReference type="RefSeq" id="WP_235379018.1">
    <property type="nucleotide sequence ID" value="NZ_CP011126.1"/>
</dbReference>
<dbReference type="PANTHER" id="PTHR43763:SF6">
    <property type="entry name" value="XAA-PRO AMINOPEPTIDASE 1"/>
    <property type="match status" value="1"/>
</dbReference>
<keyword evidence="11" id="KW-1185">Reference proteome</keyword>
<dbReference type="Pfam" id="PF01321">
    <property type="entry name" value="Creatinase_N"/>
    <property type="match status" value="1"/>
</dbReference>
<evidence type="ECO:0000313" key="11">
    <source>
        <dbReference type="Proteomes" id="UP000063965"/>
    </source>
</evidence>
<evidence type="ECO:0000259" key="8">
    <source>
        <dbReference type="Pfam" id="PF01321"/>
    </source>
</evidence>
<keyword evidence="3 6" id="KW-0479">Metal-binding</keyword>
<dbReference type="InterPro" id="IPR001131">
    <property type="entry name" value="Peptidase_M24B_aminopep-P_CS"/>
</dbReference>
<dbReference type="PANTHER" id="PTHR43763">
    <property type="entry name" value="XAA-PRO AMINOPEPTIDASE 1"/>
    <property type="match status" value="1"/>
</dbReference>
<protein>
    <submittedName>
        <fullName evidence="10">Xaa-Pro aminopeptidase</fullName>
    </submittedName>
</protein>
<evidence type="ECO:0000259" key="9">
    <source>
        <dbReference type="Pfam" id="PF16188"/>
    </source>
</evidence>